<evidence type="ECO:0000256" key="4">
    <source>
        <dbReference type="ARBA" id="ARBA00023163"/>
    </source>
</evidence>
<dbReference type="SUPFAM" id="SSF46785">
    <property type="entry name" value="Winged helix' DNA-binding domain"/>
    <property type="match status" value="1"/>
</dbReference>
<evidence type="ECO:0000256" key="1">
    <source>
        <dbReference type="ARBA" id="ARBA00004123"/>
    </source>
</evidence>
<keyword evidence="4" id="KW-0804">Transcription</keyword>
<dbReference type="OrthoDB" id="613763at2759"/>
<evidence type="ECO:0000313" key="7">
    <source>
        <dbReference type="EMBL" id="OVA07786.1"/>
    </source>
</evidence>
<reference evidence="7 8" key="1">
    <citation type="journal article" date="2017" name="Mol. Plant">
        <title>The Genome of Medicinal Plant Macleaya cordata Provides New Insights into Benzylisoquinoline Alkaloids Metabolism.</title>
        <authorList>
            <person name="Liu X."/>
            <person name="Liu Y."/>
            <person name="Huang P."/>
            <person name="Ma Y."/>
            <person name="Qing Z."/>
            <person name="Tang Q."/>
            <person name="Cao H."/>
            <person name="Cheng P."/>
            <person name="Zheng Y."/>
            <person name="Yuan Z."/>
            <person name="Zhou Y."/>
            <person name="Liu J."/>
            <person name="Tang Z."/>
            <person name="Zhuo Y."/>
            <person name="Zhang Y."/>
            <person name="Yu L."/>
            <person name="Huang J."/>
            <person name="Yang P."/>
            <person name="Peng Q."/>
            <person name="Zhang J."/>
            <person name="Jiang W."/>
            <person name="Zhang Z."/>
            <person name="Lin K."/>
            <person name="Ro D.K."/>
            <person name="Chen X."/>
            <person name="Xiong X."/>
            <person name="Shang Y."/>
            <person name="Huang S."/>
            <person name="Zeng J."/>
        </authorList>
    </citation>
    <scope>NUCLEOTIDE SEQUENCE [LARGE SCALE GENOMIC DNA]</scope>
    <source>
        <strain evidence="8">cv. BLH2017</strain>
        <tissue evidence="7">Root</tissue>
    </source>
</reference>
<name>A0A200QBD7_MACCD</name>
<dbReference type="GO" id="GO:0005654">
    <property type="term" value="C:nucleoplasm"/>
    <property type="evidence" value="ECO:0007669"/>
    <property type="project" value="UniProtKB-ARBA"/>
</dbReference>
<evidence type="ECO:0000256" key="6">
    <source>
        <dbReference type="SAM" id="MobiDB-lite"/>
    </source>
</evidence>
<dbReference type="Pfam" id="PF05158">
    <property type="entry name" value="RNA_pol_Rpc34"/>
    <property type="match status" value="2"/>
</dbReference>
<dbReference type="PANTHER" id="PTHR12780">
    <property type="entry name" value="RNA POLYMERASE III DNA DIRECTED , 39KD SUBUNIT-RELATED"/>
    <property type="match status" value="1"/>
</dbReference>
<organism evidence="7 8">
    <name type="scientific">Macleaya cordata</name>
    <name type="common">Five-seeded plume-poppy</name>
    <name type="synonym">Bocconia cordata</name>
    <dbReference type="NCBI Taxonomy" id="56857"/>
    <lineage>
        <taxon>Eukaryota</taxon>
        <taxon>Viridiplantae</taxon>
        <taxon>Streptophyta</taxon>
        <taxon>Embryophyta</taxon>
        <taxon>Tracheophyta</taxon>
        <taxon>Spermatophyta</taxon>
        <taxon>Magnoliopsida</taxon>
        <taxon>Ranunculales</taxon>
        <taxon>Papaveraceae</taxon>
        <taxon>Papaveroideae</taxon>
        <taxon>Macleaya</taxon>
    </lineage>
</organism>
<keyword evidence="5" id="KW-0539">Nucleus</keyword>
<dbReference type="Proteomes" id="UP000195402">
    <property type="component" value="Unassembled WGS sequence"/>
</dbReference>
<keyword evidence="8" id="KW-1185">Reference proteome</keyword>
<dbReference type="STRING" id="56857.A0A200QBD7"/>
<dbReference type="FunCoup" id="A0A200QBD7">
    <property type="interactions" value="2803"/>
</dbReference>
<evidence type="ECO:0000256" key="5">
    <source>
        <dbReference type="ARBA" id="ARBA00023242"/>
    </source>
</evidence>
<gene>
    <name evidence="7" type="ORF">BVC80_8641g3</name>
</gene>
<dbReference type="InParanoid" id="A0A200QBD7"/>
<dbReference type="EMBL" id="MVGT01002433">
    <property type="protein sequence ID" value="OVA07786.1"/>
    <property type="molecule type" value="Genomic_DNA"/>
</dbReference>
<feature type="region of interest" description="Disordered" evidence="6">
    <location>
        <begin position="1"/>
        <end position="22"/>
    </location>
</feature>
<dbReference type="OMA" id="FSCDIFN"/>
<sequence>MGRVPDNSALKRKRVDSKATTQKLSDPERRLYDLIRSKEDMGIWKGDMKWETKLLEPFVTKSLKSLKDKRLIKEVVNIHKKGKKYFMAVEFEPSMELTGGAWYVEGKLDTEFIQILKEQCMKHIYKLKVATVEGITESIRKSGLFKVECTIKQIAEIVQTLVLDNEVVKLSSTGTGDFTHIPVGTECYRCSNKGGVPRTGAMASIPCGVCPRINDCTPDGIISPTTCVYYKKWLDF</sequence>
<dbReference type="InterPro" id="IPR016049">
    <property type="entry name" value="RNA_pol_Rpc34-like"/>
</dbReference>
<evidence type="ECO:0000256" key="3">
    <source>
        <dbReference type="ARBA" id="ARBA00022478"/>
    </source>
</evidence>
<evidence type="ECO:0000256" key="2">
    <source>
        <dbReference type="ARBA" id="ARBA00011038"/>
    </source>
</evidence>
<comment type="caution">
    <text evidence="7">The sequence shown here is derived from an EMBL/GenBank/DDBJ whole genome shotgun (WGS) entry which is preliminary data.</text>
</comment>
<proteinExistence type="inferred from homology"/>
<dbReference type="InterPro" id="IPR036388">
    <property type="entry name" value="WH-like_DNA-bd_sf"/>
</dbReference>
<dbReference type="Gene3D" id="1.10.10.10">
    <property type="entry name" value="Winged helix-like DNA-binding domain superfamily/Winged helix DNA-binding domain"/>
    <property type="match status" value="1"/>
</dbReference>
<dbReference type="GO" id="GO:0006383">
    <property type="term" value="P:transcription by RNA polymerase III"/>
    <property type="evidence" value="ECO:0007669"/>
    <property type="project" value="InterPro"/>
</dbReference>
<dbReference type="GO" id="GO:0005737">
    <property type="term" value="C:cytoplasm"/>
    <property type="evidence" value="ECO:0007669"/>
    <property type="project" value="UniProtKB-ARBA"/>
</dbReference>
<dbReference type="GO" id="GO:0005666">
    <property type="term" value="C:RNA polymerase III complex"/>
    <property type="evidence" value="ECO:0007669"/>
    <property type="project" value="InterPro"/>
</dbReference>
<comment type="subcellular location">
    <subcellularLocation>
        <location evidence="1">Nucleus</location>
    </subcellularLocation>
</comment>
<protein>
    <submittedName>
        <fullName evidence="7">RNA polymerase Rpc34</fullName>
    </submittedName>
</protein>
<dbReference type="FunFam" id="1.10.10.10:FF:000116">
    <property type="entry name" value="DNA-directed RNA polymerase III subunit RPC6"/>
    <property type="match status" value="1"/>
</dbReference>
<dbReference type="InterPro" id="IPR036390">
    <property type="entry name" value="WH_DNA-bd_sf"/>
</dbReference>
<accession>A0A200QBD7</accession>
<keyword evidence="3" id="KW-0240">DNA-directed RNA polymerase</keyword>
<evidence type="ECO:0000313" key="8">
    <source>
        <dbReference type="Proteomes" id="UP000195402"/>
    </source>
</evidence>
<dbReference type="AlphaFoldDB" id="A0A200QBD7"/>
<dbReference type="InterPro" id="IPR007832">
    <property type="entry name" value="RNA_pol_Rpc34"/>
</dbReference>
<comment type="similarity">
    <text evidence="2">Belongs to the eukaryotic RPC34/RPC39 RNA polymerase subunit family.</text>
</comment>